<feature type="compositionally biased region" description="Basic and acidic residues" evidence="1">
    <location>
        <begin position="333"/>
        <end position="343"/>
    </location>
</feature>
<feature type="compositionally biased region" description="Gly residues" evidence="1">
    <location>
        <begin position="140"/>
        <end position="169"/>
    </location>
</feature>
<proteinExistence type="predicted"/>
<evidence type="ECO:0000256" key="2">
    <source>
        <dbReference type="SAM" id="Phobius"/>
    </source>
</evidence>
<dbReference type="PANTHER" id="PTHR33026:SF7">
    <property type="entry name" value="OS03G0100275 PROTEIN"/>
    <property type="match status" value="1"/>
</dbReference>
<evidence type="ECO:0000313" key="4">
    <source>
        <dbReference type="EMBL" id="CAD39684.1"/>
    </source>
</evidence>
<protein>
    <submittedName>
        <fullName evidence="4">OSJNBb0089K06.13 protein</fullName>
    </submittedName>
</protein>
<keyword evidence="2" id="KW-1133">Transmembrane helix</keyword>
<feature type="compositionally biased region" description="Gly residues" evidence="1">
    <location>
        <begin position="344"/>
        <end position="361"/>
    </location>
</feature>
<feature type="compositionally biased region" description="Basic and acidic residues" evidence="1">
    <location>
        <begin position="179"/>
        <end position="195"/>
    </location>
</feature>
<accession>Q7XX80</accession>
<dbReference type="Pfam" id="PF04195">
    <property type="entry name" value="Transposase_28"/>
    <property type="match status" value="1"/>
</dbReference>
<dbReference type="AlphaFoldDB" id="Q7XX80"/>
<organism evidence="4 5">
    <name type="scientific">Oryza sativa subsp. japonica</name>
    <name type="common">Rice</name>
    <dbReference type="NCBI Taxonomy" id="39947"/>
    <lineage>
        <taxon>Eukaryota</taxon>
        <taxon>Viridiplantae</taxon>
        <taxon>Streptophyta</taxon>
        <taxon>Embryophyta</taxon>
        <taxon>Tracheophyta</taxon>
        <taxon>Spermatophyta</taxon>
        <taxon>Magnoliopsida</taxon>
        <taxon>Liliopsida</taxon>
        <taxon>Poales</taxon>
        <taxon>Poaceae</taxon>
        <taxon>BOP clade</taxon>
        <taxon>Oryzoideae</taxon>
        <taxon>Oryzeae</taxon>
        <taxon>Oryzinae</taxon>
        <taxon>Oryza</taxon>
        <taxon>Oryza sativa</taxon>
    </lineage>
</organism>
<feature type="domain" description="Transposase (putative) gypsy type" evidence="3">
    <location>
        <begin position="52"/>
        <end position="114"/>
    </location>
</feature>
<evidence type="ECO:0000259" key="3">
    <source>
        <dbReference type="Pfam" id="PF04195"/>
    </source>
</evidence>
<reference evidence="5" key="2">
    <citation type="journal article" date="2008" name="Nucleic Acids Res.">
        <title>The rice annotation project database (RAP-DB): 2008 update.</title>
        <authorList>
            <consortium name="The rice annotation project (RAP)"/>
        </authorList>
    </citation>
    <scope>GENOME REANNOTATION</scope>
    <source>
        <strain evidence="5">cv. Nipponbare</strain>
    </source>
</reference>
<dbReference type="Proteomes" id="UP000000763">
    <property type="component" value="Chromosome 4"/>
</dbReference>
<feature type="region of interest" description="Disordered" evidence="1">
    <location>
        <begin position="133"/>
        <end position="461"/>
    </location>
</feature>
<dbReference type="InterPro" id="IPR007321">
    <property type="entry name" value="Transposase_28"/>
</dbReference>
<keyword evidence="2" id="KW-0812">Transmembrane</keyword>
<gene>
    <name evidence="4" type="primary">OSJNBb0089K06.13</name>
</gene>
<evidence type="ECO:0000313" key="5">
    <source>
        <dbReference type="Proteomes" id="UP000000763"/>
    </source>
</evidence>
<evidence type="ECO:0000256" key="1">
    <source>
        <dbReference type="SAM" id="MobiDB-lite"/>
    </source>
</evidence>
<feature type="compositionally biased region" description="Basic and acidic residues" evidence="1">
    <location>
        <begin position="380"/>
        <end position="393"/>
    </location>
</feature>
<reference evidence="5" key="1">
    <citation type="journal article" date="2005" name="Nature">
        <title>The map-based sequence of the rice genome.</title>
        <authorList>
            <consortium name="International rice genome sequencing project (IRGSP)"/>
            <person name="Matsumoto T."/>
            <person name="Wu J."/>
            <person name="Kanamori H."/>
            <person name="Katayose Y."/>
            <person name="Fujisawa M."/>
            <person name="Namiki N."/>
            <person name="Mizuno H."/>
            <person name="Yamamoto K."/>
            <person name="Antonio B.A."/>
            <person name="Baba T."/>
            <person name="Sakata K."/>
            <person name="Nagamura Y."/>
            <person name="Aoki H."/>
            <person name="Arikawa K."/>
            <person name="Arita K."/>
            <person name="Bito T."/>
            <person name="Chiden Y."/>
            <person name="Fujitsuka N."/>
            <person name="Fukunaka R."/>
            <person name="Hamada M."/>
            <person name="Harada C."/>
            <person name="Hayashi A."/>
            <person name="Hijishita S."/>
            <person name="Honda M."/>
            <person name="Hosokawa S."/>
            <person name="Ichikawa Y."/>
            <person name="Idonuma A."/>
            <person name="Iijima M."/>
            <person name="Ikeda M."/>
            <person name="Ikeno M."/>
            <person name="Ito K."/>
            <person name="Ito S."/>
            <person name="Ito T."/>
            <person name="Ito Y."/>
            <person name="Ito Y."/>
            <person name="Iwabuchi A."/>
            <person name="Kamiya K."/>
            <person name="Karasawa W."/>
            <person name="Kurita K."/>
            <person name="Katagiri S."/>
            <person name="Kikuta A."/>
            <person name="Kobayashi H."/>
            <person name="Kobayashi N."/>
            <person name="Machita K."/>
            <person name="Maehara T."/>
            <person name="Masukawa M."/>
            <person name="Mizubayashi T."/>
            <person name="Mukai Y."/>
            <person name="Nagasaki H."/>
            <person name="Nagata Y."/>
            <person name="Naito S."/>
            <person name="Nakashima M."/>
            <person name="Nakama Y."/>
            <person name="Nakamichi Y."/>
            <person name="Nakamura M."/>
            <person name="Meguro A."/>
            <person name="Negishi M."/>
            <person name="Ohta I."/>
            <person name="Ohta T."/>
            <person name="Okamoto M."/>
            <person name="Ono N."/>
            <person name="Saji S."/>
            <person name="Sakaguchi M."/>
            <person name="Sakai K."/>
            <person name="Shibata M."/>
            <person name="Shimokawa T."/>
            <person name="Song J."/>
            <person name="Takazaki Y."/>
            <person name="Terasawa K."/>
            <person name="Tsugane M."/>
            <person name="Tsuji K."/>
            <person name="Ueda S."/>
            <person name="Waki K."/>
            <person name="Yamagata H."/>
            <person name="Yamamoto M."/>
            <person name="Yamamoto S."/>
            <person name="Yamane H."/>
            <person name="Yoshiki S."/>
            <person name="Yoshihara R."/>
            <person name="Yukawa K."/>
            <person name="Zhong H."/>
            <person name="Yano M."/>
            <person name="Yuan Q."/>
            <person name="Ouyang S."/>
            <person name="Liu J."/>
            <person name="Jones K.M."/>
            <person name="Gansberger K."/>
            <person name="Moffat K."/>
            <person name="Hill J."/>
            <person name="Bera J."/>
            <person name="Fadrosh D."/>
            <person name="Jin S."/>
            <person name="Johri S."/>
            <person name="Kim M."/>
            <person name="Overton L."/>
            <person name="Reardon M."/>
            <person name="Tsitrin T."/>
            <person name="Vuong H."/>
            <person name="Weaver B."/>
            <person name="Ciecko A."/>
            <person name="Tallon L."/>
            <person name="Jackson J."/>
            <person name="Pai G."/>
            <person name="Aken S.V."/>
            <person name="Utterback T."/>
            <person name="Reidmuller S."/>
            <person name="Feldblyum T."/>
            <person name="Hsiao J."/>
            <person name="Zismann V."/>
            <person name="Iobst S."/>
            <person name="de Vazeille A.R."/>
            <person name="Buell C.R."/>
            <person name="Ying K."/>
            <person name="Li Y."/>
            <person name="Lu T."/>
            <person name="Huang Y."/>
            <person name="Zhao Q."/>
            <person name="Feng Q."/>
            <person name="Zhang L."/>
            <person name="Zhu J."/>
            <person name="Weng Q."/>
            <person name="Mu J."/>
            <person name="Lu Y."/>
            <person name="Fan D."/>
            <person name="Liu Y."/>
            <person name="Guan J."/>
            <person name="Zhang Y."/>
            <person name="Yu S."/>
            <person name="Liu X."/>
            <person name="Zhang Y."/>
            <person name="Hong G."/>
            <person name="Han B."/>
            <person name="Choisne N."/>
            <person name="Demange N."/>
            <person name="Orjeda G."/>
            <person name="Samain S."/>
            <person name="Cattolico L."/>
            <person name="Pelletier E."/>
            <person name="Couloux A."/>
            <person name="Segurens B."/>
            <person name="Wincker P."/>
            <person name="D'Hont A."/>
            <person name="Scarpelli C."/>
            <person name="Weissenbach J."/>
            <person name="Salanoubat M."/>
            <person name="Quetier F."/>
            <person name="Yu Y."/>
            <person name="Kim H.R."/>
            <person name="Rambo T."/>
            <person name="Currie J."/>
            <person name="Collura K."/>
            <person name="Luo M."/>
            <person name="Yang T."/>
            <person name="Ammiraju J.S.S."/>
            <person name="Engler F."/>
            <person name="Soderlund C."/>
            <person name="Wing R.A."/>
            <person name="Palmer L.E."/>
            <person name="de la Bastide M."/>
            <person name="Spiegel L."/>
            <person name="Nascimento L."/>
            <person name="Zutavern T."/>
            <person name="O'Shaughnessy A."/>
            <person name="Dike S."/>
            <person name="Dedhia N."/>
            <person name="Preston R."/>
            <person name="Balija V."/>
            <person name="McCombie W.R."/>
            <person name="Chow T."/>
            <person name="Chen H."/>
            <person name="Chung M."/>
            <person name="Chen C."/>
            <person name="Shaw J."/>
            <person name="Wu H."/>
            <person name="Hsiao K."/>
            <person name="Chao Y."/>
            <person name="Chu M."/>
            <person name="Cheng C."/>
            <person name="Hour A."/>
            <person name="Lee P."/>
            <person name="Lin S."/>
            <person name="Lin Y."/>
            <person name="Liou J."/>
            <person name="Liu S."/>
            <person name="Hsing Y."/>
            <person name="Raghuvanshi S."/>
            <person name="Mohanty A."/>
            <person name="Bharti A.K."/>
            <person name="Gaur A."/>
            <person name="Gupta V."/>
            <person name="Kumar D."/>
            <person name="Ravi V."/>
            <person name="Vij S."/>
            <person name="Kapur A."/>
            <person name="Khurana P."/>
            <person name="Khurana P."/>
            <person name="Khurana J.P."/>
            <person name="Tyagi A.K."/>
            <person name="Gaikwad K."/>
            <person name="Singh A."/>
            <person name="Dalal V."/>
            <person name="Srivastava S."/>
            <person name="Dixit A."/>
            <person name="Pal A.K."/>
            <person name="Ghazi I.A."/>
            <person name="Yadav M."/>
            <person name="Pandit A."/>
            <person name="Bhargava A."/>
            <person name="Sureshbabu K."/>
            <person name="Batra K."/>
            <person name="Sharma T.R."/>
            <person name="Mohapatra T."/>
            <person name="Singh N.K."/>
            <person name="Messing J."/>
            <person name="Nelson A.B."/>
            <person name="Fuks G."/>
            <person name="Kavchok S."/>
            <person name="Keizer G."/>
            <person name="Linton E."/>
            <person name="Llaca V."/>
            <person name="Song R."/>
            <person name="Tanyolac B."/>
            <person name="Young S."/>
            <person name="Ho-Il K."/>
            <person name="Hahn J.H."/>
            <person name="Sangsakoo G."/>
            <person name="Vanavichit A."/>
            <person name="de Mattos Luiz.A.T."/>
            <person name="Zimmer P.D."/>
            <person name="Malone G."/>
            <person name="Dellagostin O."/>
            <person name="de Oliveira A.C."/>
            <person name="Bevan M."/>
            <person name="Bancroft I."/>
            <person name="Minx P."/>
            <person name="Cordum H."/>
            <person name="Wilson R."/>
            <person name="Cheng Z."/>
            <person name="Jin W."/>
            <person name="Jiang J."/>
            <person name="Leong S.A."/>
            <person name="Iwama H."/>
            <person name="Gojobori T."/>
            <person name="Itoh T."/>
            <person name="Niimura Y."/>
            <person name="Fujii Y."/>
            <person name="Habara T."/>
            <person name="Sakai H."/>
            <person name="Sato Y."/>
            <person name="Wilson G."/>
            <person name="Kumar K."/>
            <person name="McCouch S."/>
            <person name="Juretic N."/>
            <person name="Hoen D."/>
            <person name="Wright S."/>
            <person name="Bruskiewich R."/>
            <person name="Bureau T."/>
            <person name="Miyao A."/>
            <person name="Hirochika H."/>
            <person name="Nishikawa T."/>
            <person name="Kadowaki K."/>
            <person name="Sugiura M."/>
            <person name="Burr B."/>
            <person name="Sasaki T."/>
        </authorList>
    </citation>
    <scope>NUCLEOTIDE SEQUENCE [LARGE SCALE GENOMIC DNA]</scope>
    <source>
        <strain evidence="5">cv. Nipponbare</strain>
    </source>
</reference>
<feature type="transmembrane region" description="Helical" evidence="2">
    <location>
        <begin position="50"/>
        <end position="68"/>
    </location>
</feature>
<keyword evidence="2" id="KW-0472">Membrane</keyword>
<sequence length="771" mass="82152">MAQDAGDAVLPASRITVDRHLSLPRKIMPEGAAVRAGESRPRPRYLERSVHLLSFAMAGLIPPFFGFFHEVLDFYEIHALHLAPNVVMTLAIFAHLCEMFIGVRPTMRLFQSFFVPDRDRESILAVMSAIGAGRGRSRRGGTGSGAVGVGSGGATVGGSRTGGPGGGGSSRAPGPSRGPRVDSASDPKGKRKMSESRPPSPPRGGGAERVADRPPAGHKRPATPEVGRKKKRLRKIGQTEPCRGSFVEPPKWTFNRPPHSEIPSHGISGSDPLQGAKSERPKRPGLCRSRAAGPSQPPGGAHGPHTGSDPGFTTAETRPAASDSGGVSPGGDSEARIHAERHPGAGGEGGRGPKAEAGGGPEPEAEAETRGGPELEAEAESTRGPEAGSERSSRSSLHLGRPQGWPRRRRAESGPQSRRGSSSTPPSGRGSTPKFKPWRKSERPWRQSGHSSLRTARGLTRGAAPWTTCVLDEALGDIRLQYEVHAEDLTKRVKDARGVLDAAAAQEQRESTLAAHERMAAEAEPSLRLREEAAAKRDRTTLTAKASVARHAEELRLREEACRERDAALAEREAEVNRREVASCRLGEQLAKREEAVAGREAQHLESARAVHAAMAARASELEAREKDLAAGGQPGGAELVSQLTAAHSTLADLERLVQDQAREIAALRLTNEIGPGQLSNAVDRLERAGRRVSISVRRDSKLPPTQPALVLRLDGLVADLERLEEEVGETMKSSSASLARAAVELVLASHQARNPDFVPWPGLEDFPPGT</sequence>
<feature type="compositionally biased region" description="Low complexity" evidence="1">
    <location>
        <begin position="319"/>
        <end position="332"/>
    </location>
</feature>
<dbReference type="EMBL" id="AL663013">
    <property type="protein sequence ID" value="CAD39684.1"/>
    <property type="molecule type" value="Genomic_DNA"/>
</dbReference>
<feature type="compositionally biased region" description="Low complexity" evidence="1">
    <location>
        <begin position="413"/>
        <end position="433"/>
    </location>
</feature>
<dbReference type="PANTHER" id="PTHR33026">
    <property type="entry name" value="OS06G0360600 PROTEIN"/>
    <property type="match status" value="1"/>
</dbReference>
<name>Q7XX80_ORYSJ</name>